<dbReference type="InterPro" id="IPR006133">
    <property type="entry name" value="DNA-dir_DNA_pol_B_exonuc"/>
</dbReference>
<evidence type="ECO:0000259" key="24">
    <source>
        <dbReference type="Pfam" id="PF14260"/>
    </source>
</evidence>
<proteinExistence type="inferred from homology"/>
<dbReference type="Pfam" id="PF03104">
    <property type="entry name" value="DNA_pol_B_exo1"/>
    <property type="match status" value="1"/>
</dbReference>
<dbReference type="PRINTS" id="PR00106">
    <property type="entry name" value="DNAPOLB"/>
</dbReference>
<dbReference type="FunFam" id="1.10.132.60:FF:000007">
    <property type="entry name" value="DNA polymerase"/>
    <property type="match status" value="1"/>
</dbReference>
<evidence type="ECO:0000256" key="19">
    <source>
        <dbReference type="ARBA" id="ARBA00066055"/>
    </source>
</evidence>
<evidence type="ECO:0000256" key="3">
    <source>
        <dbReference type="ARBA" id="ARBA00005755"/>
    </source>
</evidence>
<dbReference type="InterPro" id="IPR056447">
    <property type="entry name" value="REV3_N"/>
</dbReference>
<dbReference type="OrthoDB" id="2414538at2759"/>
<dbReference type="GO" id="GO:0003887">
    <property type="term" value="F:DNA-directed DNA polymerase activity"/>
    <property type="evidence" value="ECO:0007669"/>
    <property type="project" value="UniProtKB-KW"/>
</dbReference>
<dbReference type="GO" id="GO:0042276">
    <property type="term" value="P:error-prone translesion synthesis"/>
    <property type="evidence" value="ECO:0007669"/>
    <property type="project" value="TreeGrafter"/>
</dbReference>
<evidence type="ECO:0000256" key="14">
    <source>
        <dbReference type="ARBA" id="ARBA00023014"/>
    </source>
</evidence>
<feature type="compositionally biased region" description="Acidic residues" evidence="21">
    <location>
        <begin position="1575"/>
        <end position="1584"/>
    </location>
</feature>
<dbReference type="Pfam" id="PF24055">
    <property type="entry name" value="POL3_N"/>
    <property type="match status" value="1"/>
</dbReference>
<comment type="subcellular location">
    <subcellularLocation>
        <location evidence="2 20">Nucleus</location>
    </subcellularLocation>
</comment>
<keyword evidence="9" id="KW-0227">DNA damage</keyword>
<evidence type="ECO:0000256" key="2">
    <source>
        <dbReference type="ARBA" id="ARBA00004123"/>
    </source>
</evidence>
<dbReference type="PROSITE" id="PS00116">
    <property type="entry name" value="DNA_POLYMERASE_B"/>
    <property type="match status" value="1"/>
</dbReference>
<sequence>MSGKLALLKVSINQIDYTLTPPGDLDNSTLPRVPILRIYGTSSTNQATCLHIHQVYPYFFIKYTGNMEKSHVKRYAARLFRSLNHAVAVSLKRNPESPHSQYIRAIVLVKGVDFYGYHSGFSPFLKVLVADPSQVSRIAAILQSGSIMGTCFRVFESHLSFVLQFMCDFGLYGCGMIELENAQQRCTEAQDDDNDQHLHSSELQLEASSYFRQSRMPLEIDAIAPHIINRSRLTSRSIPNEAGKLRETELTPLIPSVGELWDDERAHRRKLGLNPTPVMPVDPSDSSREARGDWIAEARWWEDVRQRIEREQKTSQVDLDSGHGWEDQVISSFDSIEVVWEKHFKTWKPPHKVVSDNVDGNLGLHADVSIEDNSAMQYDHDNAVDVDFSILSSQDLSLDTHPMHDEDWKGDELNEDNHEWEFDGHAEEQVEEENMDTDEMFLEPEEPNDITQAEESGGGDVDPFLDASGSQHETGGYRLSSPASPTGLQPSSREGSLTPTRASRKDRFLSAENDALMFLQEDSTDEEGHTTPIPGDFPASVPSASPAAVIEHDETTRVSRPNPHITAVRSILPSTAYKLCKTTSGNRYEYGPLPPTKSDLRDSLQTYNLPQRVYQQVFYSRDFDVPDRAKTYAGLSYRLKGGQGIAHLEEWDSTCNPDPFFTSMVSRLDPCGVGGWEYAHSPPSRREVQQFCNGMHIKSRTKVKYRSQIEGPTPINTYGHKATPLKPVADSRARSNLSILSLEIFVPTRENRVPDPEVDPVEAVFYAFQLSEGNVTKSGTLVTQCNAFNQNRLRQCQLEGFSTEVDLINKVIDIVVDLDPDILTGWELQYGSWGYLEQRCHGLGSEFSSMISRAPPRHAVAHLDRWGLRKTTTLKVHGRHILNLWRIMRSEKALTSYTFENVMFHVLGRRCAKYSYEVLTKWFNSEVPAHGAQLIRYMTMRTHANLEILDASEVVDKTAEFARVFGVDFFSVISRGSQFKVESFLFRIGKPENFIMISPSRNDVGRQNAAECMPLIMEPTSAFYTSPMVVLDFQSLYPSIMIAYNYCYSTCLGRIHDFKGGYKLGVVDNLPIAPSLLAKLKDRITISPNGIMYVKPEVRKGLLGRMLIELLETRVMVKQGMKRADKARKRILNARQLGLKYIANVTYGYTSATFSGRMPAVEIADSIVQSGRETLEKAIDLIENNPKWGAKVVYGDTDSVFVYLLGKTKEQAFVIGNEMADAVTANNPVPVKFKFEKVYLPCVLLAKKRYVGFKYENVDDVEPVFDAKGIETVRRDGVPAQRKMVENCLKILFRTQDLSEVKDYCCRSWKKILDNKASAQDFIFAKEVRMVYSEQGAPPPGVVVSARRMVEDPLNEPLYGDRIPYIITKGLPGTRLAERAMDPLDFMNDRNQKLDALYYITRVLIPPLERIFNLMGCDVKQWFTDMPRATVPQLVSPKKLETTSALPGSPEGMNLNHHFHNTQCLSCGNTAFQELCDSCQTFSQAALSNLAYRARRRERRLKDTHLTCMSCSRTAPSEPIECVSLDCAWYYARRRAEEGLEMIPLFEELSETLEDGIHAMDEGKHEDARNSETNDNNDDDDDEHDFILEGKGSDSSMYV</sequence>
<feature type="domain" description="C4-type zinc-finger of DNA polymerase delta" evidence="24">
    <location>
        <begin position="1464"/>
        <end position="1533"/>
    </location>
</feature>
<feature type="compositionally biased region" description="Basic and acidic residues" evidence="21">
    <location>
        <begin position="1562"/>
        <end position="1572"/>
    </location>
</feature>
<evidence type="ECO:0000256" key="11">
    <source>
        <dbReference type="ARBA" id="ARBA00022833"/>
    </source>
</evidence>
<dbReference type="InterPro" id="IPR006172">
    <property type="entry name" value="DNA-dir_DNA_pol_B"/>
</dbReference>
<dbReference type="PANTHER" id="PTHR45812:SF1">
    <property type="entry name" value="DNA POLYMERASE ZETA CATALYTIC SUBUNIT"/>
    <property type="match status" value="1"/>
</dbReference>
<dbReference type="GO" id="GO:0051539">
    <property type="term" value="F:4 iron, 4 sulfur cluster binding"/>
    <property type="evidence" value="ECO:0007669"/>
    <property type="project" value="UniProtKB-KW"/>
</dbReference>
<dbReference type="GO" id="GO:0016035">
    <property type="term" value="C:zeta DNA polymerase complex"/>
    <property type="evidence" value="ECO:0007669"/>
    <property type="project" value="InterPro"/>
</dbReference>
<feature type="domain" description="DNA-directed DNA polymerase family B multifunctional" evidence="22">
    <location>
        <begin position="969"/>
        <end position="1413"/>
    </location>
</feature>
<dbReference type="Gene3D" id="3.90.1600.10">
    <property type="entry name" value="Palm domain of DNA polymerase"/>
    <property type="match status" value="1"/>
</dbReference>
<dbReference type="EC" id="2.7.7.7" evidence="20"/>
<dbReference type="Pfam" id="PF14260">
    <property type="entry name" value="zf-C4pol"/>
    <property type="match status" value="1"/>
</dbReference>
<organism evidence="27 28">
    <name type="scientific">Panaeolus cyanescens</name>
    <dbReference type="NCBI Taxonomy" id="181874"/>
    <lineage>
        <taxon>Eukaryota</taxon>
        <taxon>Fungi</taxon>
        <taxon>Dikarya</taxon>
        <taxon>Basidiomycota</taxon>
        <taxon>Agaricomycotina</taxon>
        <taxon>Agaricomycetes</taxon>
        <taxon>Agaricomycetidae</taxon>
        <taxon>Agaricales</taxon>
        <taxon>Agaricineae</taxon>
        <taxon>Galeropsidaceae</taxon>
        <taxon>Panaeolus</taxon>
    </lineage>
</organism>
<evidence type="ECO:0000256" key="17">
    <source>
        <dbReference type="ARBA" id="ARBA00023242"/>
    </source>
</evidence>
<keyword evidence="14 20" id="KW-0411">Iron-sulfur</keyword>
<dbReference type="InterPro" id="IPR025687">
    <property type="entry name" value="Znf-C4pol"/>
</dbReference>
<gene>
    <name evidence="27" type="ORF">CVT24_008412</name>
</gene>
<dbReference type="CDD" id="cd05778">
    <property type="entry name" value="DNA_polB_zeta_exo"/>
    <property type="match status" value="1"/>
</dbReference>
<dbReference type="InterPro" id="IPR042087">
    <property type="entry name" value="DNA_pol_B_thumb"/>
</dbReference>
<dbReference type="InterPro" id="IPR012337">
    <property type="entry name" value="RNaseH-like_sf"/>
</dbReference>
<evidence type="ECO:0000256" key="18">
    <source>
        <dbReference type="ARBA" id="ARBA00049244"/>
    </source>
</evidence>
<dbReference type="SUPFAM" id="SSF56672">
    <property type="entry name" value="DNA/RNA polymerases"/>
    <property type="match status" value="1"/>
</dbReference>
<dbReference type="Gene3D" id="3.30.420.10">
    <property type="entry name" value="Ribonuclease H-like superfamily/Ribonuclease H"/>
    <property type="match status" value="1"/>
</dbReference>
<keyword evidence="11 20" id="KW-0862">Zinc</keyword>
<feature type="region of interest" description="Disordered" evidence="21">
    <location>
        <begin position="522"/>
        <end position="543"/>
    </location>
</feature>
<keyword evidence="13 20" id="KW-0408">Iron</keyword>
<dbReference type="GO" id="GO:0000166">
    <property type="term" value="F:nucleotide binding"/>
    <property type="evidence" value="ECO:0007669"/>
    <property type="project" value="InterPro"/>
</dbReference>
<evidence type="ECO:0000256" key="9">
    <source>
        <dbReference type="ARBA" id="ARBA00022763"/>
    </source>
</evidence>
<dbReference type="InterPro" id="IPR036397">
    <property type="entry name" value="RNaseH_sf"/>
</dbReference>
<comment type="similarity">
    <text evidence="3 20">Belongs to the DNA polymerase type-B family.</text>
</comment>
<dbReference type="STRING" id="181874.A0A409VBD4"/>
<evidence type="ECO:0000259" key="26">
    <source>
        <dbReference type="Pfam" id="PF24065"/>
    </source>
</evidence>
<dbReference type="CDD" id="cd05534">
    <property type="entry name" value="POLBc_zeta"/>
    <property type="match status" value="1"/>
</dbReference>
<comment type="subunit">
    <text evidence="19">Forms DNA polymerase zeta with REV7.</text>
</comment>
<dbReference type="InterPro" id="IPR023211">
    <property type="entry name" value="DNA_pol_palm_dom_sf"/>
</dbReference>
<evidence type="ECO:0000259" key="25">
    <source>
        <dbReference type="Pfam" id="PF24055"/>
    </source>
</evidence>
<keyword evidence="15 20" id="KW-0238">DNA-binding</keyword>
<name>A0A409VBD4_9AGAR</name>
<dbReference type="GO" id="GO:0003677">
    <property type="term" value="F:DNA binding"/>
    <property type="evidence" value="ECO:0007669"/>
    <property type="project" value="UniProtKB-KW"/>
</dbReference>
<keyword evidence="7 20" id="KW-0235">DNA replication</keyword>
<dbReference type="Pfam" id="PF24065">
    <property type="entry name" value="REV3_N"/>
    <property type="match status" value="1"/>
</dbReference>
<dbReference type="InParanoid" id="A0A409VBD4"/>
<dbReference type="GO" id="GO:0008270">
    <property type="term" value="F:zinc ion binding"/>
    <property type="evidence" value="ECO:0007669"/>
    <property type="project" value="UniProtKB-KW"/>
</dbReference>
<evidence type="ECO:0000256" key="16">
    <source>
        <dbReference type="ARBA" id="ARBA00023204"/>
    </source>
</evidence>
<dbReference type="InterPro" id="IPR056435">
    <property type="entry name" value="DPOD/Z_N"/>
</dbReference>
<dbReference type="InterPro" id="IPR017964">
    <property type="entry name" value="DNA-dir_DNA_pol_B_CS"/>
</dbReference>
<keyword evidence="28" id="KW-1185">Reference proteome</keyword>
<dbReference type="SMART" id="SM00486">
    <property type="entry name" value="POLBc"/>
    <property type="match status" value="1"/>
</dbReference>
<reference evidence="27 28" key="1">
    <citation type="journal article" date="2018" name="Evol. Lett.">
        <title>Horizontal gene cluster transfer increased hallucinogenic mushroom diversity.</title>
        <authorList>
            <person name="Reynolds H.T."/>
            <person name="Vijayakumar V."/>
            <person name="Gluck-Thaler E."/>
            <person name="Korotkin H.B."/>
            <person name="Matheny P.B."/>
            <person name="Slot J.C."/>
        </authorList>
    </citation>
    <scope>NUCLEOTIDE SEQUENCE [LARGE SCALE GENOMIC DNA]</scope>
    <source>
        <strain evidence="27 28">2629</strain>
    </source>
</reference>
<keyword evidence="8 20" id="KW-0479">Metal-binding</keyword>
<dbReference type="Gene3D" id="1.10.287.690">
    <property type="entry name" value="Helix hairpin bin"/>
    <property type="match status" value="1"/>
</dbReference>
<dbReference type="EMBL" id="NHTK01006088">
    <property type="protein sequence ID" value="PPQ64274.1"/>
    <property type="molecule type" value="Genomic_DNA"/>
</dbReference>
<dbReference type="Pfam" id="PF00136">
    <property type="entry name" value="DNA_pol_B"/>
    <property type="match status" value="1"/>
</dbReference>
<feature type="region of interest" description="Disordered" evidence="21">
    <location>
        <begin position="449"/>
        <end position="504"/>
    </location>
</feature>
<dbReference type="InterPro" id="IPR043502">
    <property type="entry name" value="DNA/RNA_pol_sf"/>
</dbReference>
<dbReference type="SUPFAM" id="SSF53098">
    <property type="entry name" value="Ribonuclease H-like"/>
    <property type="match status" value="1"/>
</dbReference>
<dbReference type="GO" id="GO:0006260">
    <property type="term" value="P:DNA replication"/>
    <property type="evidence" value="ECO:0007669"/>
    <property type="project" value="UniProtKB-KW"/>
</dbReference>
<dbReference type="FunFam" id="1.10.287.690:FF:000002">
    <property type="entry name" value="DNA polymerase zeta"/>
    <property type="match status" value="1"/>
</dbReference>
<feature type="region of interest" description="Disordered" evidence="21">
    <location>
        <begin position="1562"/>
        <end position="1599"/>
    </location>
</feature>
<dbReference type="FunCoup" id="A0A409VBD4">
    <property type="interactions" value="315"/>
</dbReference>
<evidence type="ECO:0000256" key="15">
    <source>
        <dbReference type="ARBA" id="ARBA00023125"/>
    </source>
</evidence>
<evidence type="ECO:0000256" key="6">
    <source>
        <dbReference type="ARBA" id="ARBA00022695"/>
    </source>
</evidence>
<keyword evidence="6 20" id="KW-0548">Nucleotidyltransferase</keyword>
<comment type="cofactor">
    <cofactor evidence="1 20">
        <name>[4Fe-4S] cluster</name>
        <dbReference type="ChEBI" id="CHEBI:49883"/>
    </cofactor>
</comment>
<evidence type="ECO:0000313" key="28">
    <source>
        <dbReference type="Proteomes" id="UP000284842"/>
    </source>
</evidence>
<evidence type="ECO:0000256" key="21">
    <source>
        <dbReference type="SAM" id="MobiDB-lite"/>
    </source>
</evidence>
<protein>
    <recommendedName>
        <fullName evidence="20">DNA polymerase</fullName>
        <ecNumber evidence="20">2.7.7.7</ecNumber>
    </recommendedName>
</protein>
<dbReference type="GO" id="GO:0000724">
    <property type="term" value="P:double-strand break repair via homologous recombination"/>
    <property type="evidence" value="ECO:0007669"/>
    <property type="project" value="TreeGrafter"/>
</dbReference>
<evidence type="ECO:0000256" key="4">
    <source>
        <dbReference type="ARBA" id="ARBA00022485"/>
    </source>
</evidence>
<comment type="catalytic activity">
    <reaction evidence="18 20">
        <text>DNA(n) + a 2'-deoxyribonucleoside 5'-triphosphate = DNA(n+1) + diphosphate</text>
        <dbReference type="Rhea" id="RHEA:22508"/>
        <dbReference type="Rhea" id="RHEA-COMP:17339"/>
        <dbReference type="Rhea" id="RHEA-COMP:17340"/>
        <dbReference type="ChEBI" id="CHEBI:33019"/>
        <dbReference type="ChEBI" id="CHEBI:61560"/>
        <dbReference type="ChEBI" id="CHEBI:173112"/>
        <dbReference type="EC" id="2.7.7.7"/>
    </reaction>
</comment>
<feature type="domain" description="DNA polymerase zeta catalytic subunit N-terminal" evidence="26">
    <location>
        <begin position="8"/>
        <end position="53"/>
    </location>
</feature>
<keyword evidence="16" id="KW-0234">DNA repair</keyword>
<evidence type="ECO:0000256" key="20">
    <source>
        <dbReference type="RuleBase" id="RU000442"/>
    </source>
</evidence>
<evidence type="ECO:0000259" key="23">
    <source>
        <dbReference type="Pfam" id="PF03104"/>
    </source>
</evidence>
<dbReference type="InterPro" id="IPR030559">
    <property type="entry name" value="PolZ_Rev3"/>
</dbReference>
<evidence type="ECO:0000256" key="7">
    <source>
        <dbReference type="ARBA" id="ARBA00022705"/>
    </source>
</evidence>
<feature type="domain" description="DNA-directed DNA polymerase family B exonuclease" evidence="23">
    <location>
        <begin position="733"/>
        <end position="902"/>
    </location>
</feature>
<dbReference type="FunFam" id="3.30.420.10:FF:000024">
    <property type="entry name" value="DNA polymerase zeta catalytic subunit"/>
    <property type="match status" value="1"/>
</dbReference>
<comment type="caution">
    <text evidence="27">The sequence shown here is derived from an EMBL/GenBank/DDBJ whole genome shotgun (WGS) entry which is preliminary data.</text>
</comment>
<dbReference type="GO" id="GO:0005634">
    <property type="term" value="C:nucleus"/>
    <property type="evidence" value="ECO:0007669"/>
    <property type="project" value="UniProtKB-SubCell"/>
</dbReference>
<evidence type="ECO:0000256" key="10">
    <source>
        <dbReference type="ARBA" id="ARBA00022771"/>
    </source>
</evidence>
<keyword evidence="4 20" id="KW-0004">4Fe-4S</keyword>
<evidence type="ECO:0000313" key="27">
    <source>
        <dbReference type="EMBL" id="PPQ64274.1"/>
    </source>
</evidence>
<keyword evidence="10 20" id="KW-0863">Zinc-finger</keyword>
<evidence type="ECO:0000256" key="8">
    <source>
        <dbReference type="ARBA" id="ARBA00022723"/>
    </source>
</evidence>
<evidence type="ECO:0000256" key="12">
    <source>
        <dbReference type="ARBA" id="ARBA00022932"/>
    </source>
</evidence>
<evidence type="ECO:0000256" key="1">
    <source>
        <dbReference type="ARBA" id="ARBA00001966"/>
    </source>
</evidence>
<keyword evidence="12 20" id="KW-0239">DNA-directed DNA polymerase</keyword>
<dbReference type="InterPro" id="IPR006134">
    <property type="entry name" value="DNA-dir_DNA_pol_B_multi_dom"/>
</dbReference>
<evidence type="ECO:0000259" key="22">
    <source>
        <dbReference type="Pfam" id="PF00136"/>
    </source>
</evidence>
<feature type="compositionally biased region" description="Polar residues" evidence="21">
    <location>
        <begin position="481"/>
        <end position="501"/>
    </location>
</feature>
<dbReference type="Gene3D" id="3.30.342.10">
    <property type="entry name" value="DNA Polymerase, chain B, domain 1"/>
    <property type="match status" value="1"/>
</dbReference>
<evidence type="ECO:0000256" key="13">
    <source>
        <dbReference type="ARBA" id="ARBA00023004"/>
    </source>
</evidence>
<feature type="domain" description="DNA polymerase delta/zeta catalytic subunit N-terminal" evidence="25">
    <location>
        <begin position="54"/>
        <end position="135"/>
    </location>
</feature>
<evidence type="ECO:0000256" key="5">
    <source>
        <dbReference type="ARBA" id="ARBA00022679"/>
    </source>
</evidence>
<keyword evidence="5 20" id="KW-0808">Transferase</keyword>
<dbReference type="Gene3D" id="1.10.132.60">
    <property type="entry name" value="DNA polymerase family B, C-terminal domain"/>
    <property type="match status" value="1"/>
</dbReference>
<dbReference type="PANTHER" id="PTHR45812">
    <property type="entry name" value="DNA POLYMERASE ZETA CATALYTIC SUBUNIT"/>
    <property type="match status" value="1"/>
</dbReference>
<accession>A0A409VBD4</accession>
<dbReference type="Proteomes" id="UP000284842">
    <property type="component" value="Unassembled WGS sequence"/>
</dbReference>
<keyword evidence="17 20" id="KW-0539">Nucleus</keyword>